<accession>A0ABS2P7J7</accession>
<dbReference type="CDD" id="cd05936">
    <property type="entry name" value="FC-FACS_FadD_like"/>
    <property type="match status" value="1"/>
</dbReference>
<dbReference type="PANTHER" id="PTHR43767:SF1">
    <property type="entry name" value="NONRIBOSOMAL PEPTIDE SYNTHASE PES1 (EUROFUNG)-RELATED"/>
    <property type="match status" value="1"/>
</dbReference>
<reference evidence="3 4" key="1">
    <citation type="submission" date="2021-01" db="EMBL/GenBank/DDBJ databases">
        <title>Genomic Encyclopedia of Type Strains, Phase IV (KMG-IV): sequencing the most valuable type-strain genomes for metagenomic binning, comparative biology and taxonomic classification.</title>
        <authorList>
            <person name="Goeker M."/>
        </authorList>
    </citation>
    <scope>NUCLEOTIDE SEQUENCE [LARGE SCALE GENOMIC DNA]</scope>
    <source>
        <strain evidence="3 4">DSM 25540</strain>
    </source>
</reference>
<dbReference type="InterPro" id="IPR050237">
    <property type="entry name" value="ATP-dep_AMP-bd_enzyme"/>
</dbReference>
<gene>
    <name evidence="3" type="ORF">JOD17_000465</name>
</gene>
<evidence type="ECO:0000259" key="1">
    <source>
        <dbReference type="Pfam" id="PF00501"/>
    </source>
</evidence>
<dbReference type="InterPro" id="IPR045851">
    <property type="entry name" value="AMP-bd_C_sf"/>
</dbReference>
<feature type="domain" description="AMP-dependent synthetase/ligase" evidence="1">
    <location>
        <begin position="23"/>
        <end position="385"/>
    </location>
</feature>
<dbReference type="Proteomes" id="UP000741863">
    <property type="component" value="Unassembled WGS sequence"/>
</dbReference>
<dbReference type="Gene3D" id="3.30.300.30">
    <property type="match status" value="1"/>
</dbReference>
<name>A0ABS2P7J7_9BACL</name>
<evidence type="ECO:0000313" key="4">
    <source>
        <dbReference type="Proteomes" id="UP000741863"/>
    </source>
</evidence>
<dbReference type="GO" id="GO:0004467">
    <property type="term" value="F:long-chain fatty acid-CoA ligase activity"/>
    <property type="evidence" value="ECO:0007669"/>
    <property type="project" value="UniProtKB-EC"/>
</dbReference>
<dbReference type="InterPro" id="IPR020845">
    <property type="entry name" value="AMP-binding_CS"/>
</dbReference>
<dbReference type="Pfam" id="PF13193">
    <property type="entry name" value="AMP-binding_C"/>
    <property type="match status" value="1"/>
</dbReference>
<organism evidence="3 4">
    <name type="scientific">Geomicrobium sediminis</name>
    <dbReference type="NCBI Taxonomy" id="1347788"/>
    <lineage>
        <taxon>Bacteria</taxon>
        <taxon>Bacillati</taxon>
        <taxon>Bacillota</taxon>
        <taxon>Bacilli</taxon>
        <taxon>Bacillales</taxon>
        <taxon>Geomicrobium</taxon>
    </lineage>
</organism>
<feature type="domain" description="AMP-binding enzyme C-terminal" evidence="2">
    <location>
        <begin position="435"/>
        <end position="510"/>
    </location>
</feature>
<dbReference type="InterPro" id="IPR000873">
    <property type="entry name" value="AMP-dep_synth/lig_dom"/>
</dbReference>
<keyword evidence="3" id="KW-0436">Ligase</keyword>
<sequence>MVKQPSSYEGISIPEMSLPELLHESVAKHSQKVAMTFGETRTSYGDMLDRIQSLAQSLKNLGVKRGDHVALMLPNCPQYPISYYAVLYLGATVVQVNPMYKPPELLHILRDAEVSVFFILEDLMPVYDAIKNDVSLREIIPVSLTSPSRYDELVQQDPIETGPEYILPKQDVAIIQYTGGTTGRSKGVMLTHFNIVANTFQAASTQVETEEEESTSRVLTVIPLFHVYGMTSAMVLTFHRGGDLILLPRFDVEQVVHVIETMKPTYFPGVPTMYLALYQYYQKRPFDLSSIMNFTSGSAPLPVEMMNKLLGLSSVPVLEGYGLSEASPTTHRNPVDGVQKPGSIGIPIPNTESKVVDVATGKNEVLTGEVGELVVKGPQVMKGYYKLPDETAATLRDGWLFTGDLAKQDEDGYFYIVGRKKELIIASGFNVYPIEVEDVLYRIDGVEEAAVVGVPDPYRGETVKAFIVKSQEKELTTEQIERECKEKLAAYKVPKIISFIDELPKTAVGKILKRELITSEKSK</sequence>
<protein>
    <submittedName>
        <fullName evidence="3">Long-chain acyl-CoA synthetase</fullName>
        <ecNumber evidence="3">6.2.1.3</ecNumber>
    </submittedName>
</protein>
<comment type="caution">
    <text evidence="3">The sequence shown here is derived from an EMBL/GenBank/DDBJ whole genome shotgun (WGS) entry which is preliminary data.</text>
</comment>
<keyword evidence="4" id="KW-1185">Reference proteome</keyword>
<dbReference type="EMBL" id="JAFBEC010000001">
    <property type="protein sequence ID" value="MBM7631374.1"/>
    <property type="molecule type" value="Genomic_DNA"/>
</dbReference>
<dbReference type="InterPro" id="IPR025110">
    <property type="entry name" value="AMP-bd_C"/>
</dbReference>
<dbReference type="PROSITE" id="PS00455">
    <property type="entry name" value="AMP_BINDING"/>
    <property type="match status" value="1"/>
</dbReference>
<proteinExistence type="predicted"/>
<dbReference type="RefSeq" id="WP_239575116.1">
    <property type="nucleotide sequence ID" value="NZ_JAFBEC010000001.1"/>
</dbReference>
<dbReference type="PANTHER" id="PTHR43767">
    <property type="entry name" value="LONG-CHAIN-FATTY-ACID--COA LIGASE"/>
    <property type="match status" value="1"/>
</dbReference>
<evidence type="ECO:0000259" key="2">
    <source>
        <dbReference type="Pfam" id="PF13193"/>
    </source>
</evidence>
<evidence type="ECO:0000313" key="3">
    <source>
        <dbReference type="EMBL" id="MBM7631374.1"/>
    </source>
</evidence>
<dbReference type="Pfam" id="PF00501">
    <property type="entry name" value="AMP-binding"/>
    <property type="match status" value="1"/>
</dbReference>
<dbReference type="InterPro" id="IPR042099">
    <property type="entry name" value="ANL_N_sf"/>
</dbReference>
<dbReference type="Gene3D" id="3.40.50.12780">
    <property type="entry name" value="N-terminal domain of ligase-like"/>
    <property type="match status" value="1"/>
</dbReference>
<dbReference type="EC" id="6.2.1.3" evidence="3"/>
<dbReference type="SUPFAM" id="SSF56801">
    <property type="entry name" value="Acetyl-CoA synthetase-like"/>
    <property type="match status" value="1"/>
</dbReference>